<dbReference type="Gene3D" id="1.10.10.10">
    <property type="entry name" value="Winged helix-like DNA-binding domain superfamily/Winged helix DNA-binding domain"/>
    <property type="match status" value="1"/>
</dbReference>
<dbReference type="STRING" id="2754.EH55_10625"/>
<dbReference type="PANTHER" id="PTHR43537:SF5">
    <property type="entry name" value="UXU OPERON TRANSCRIPTIONAL REGULATOR"/>
    <property type="match status" value="1"/>
</dbReference>
<dbReference type="InterPro" id="IPR008920">
    <property type="entry name" value="TF_FadR/GntR_C"/>
</dbReference>
<dbReference type="AlphaFoldDB" id="A0A073IU48"/>
<dbReference type="eggNOG" id="COG2186">
    <property type="taxonomic scope" value="Bacteria"/>
</dbReference>
<dbReference type="CDD" id="cd07377">
    <property type="entry name" value="WHTH_GntR"/>
    <property type="match status" value="1"/>
</dbReference>
<dbReference type="GeneID" id="90982691"/>
<dbReference type="InterPro" id="IPR011711">
    <property type="entry name" value="GntR_C"/>
</dbReference>
<keyword evidence="2" id="KW-0238">DNA-binding</keyword>
<proteinExistence type="predicted"/>
<gene>
    <name evidence="5" type="ORF">EH55_10625</name>
</gene>
<feature type="domain" description="HTH gntR-type" evidence="4">
    <location>
        <begin position="18"/>
        <end position="86"/>
    </location>
</feature>
<comment type="caution">
    <text evidence="5">The sequence shown here is derived from an EMBL/GenBank/DDBJ whole genome shotgun (WGS) entry which is preliminary data.</text>
</comment>
<dbReference type="Pfam" id="PF00392">
    <property type="entry name" value="GntR"/>
    <property type="match status" value="1"/>
</dbReference>
<dbReference type="GO" id="GO:0003677">
    <property type="term" value="F:DNA binding"/>
    <property type="evidence" value="ECO:0007669"/>
    <property type="project" value="UniProtKB-KW"/>
</dbReference>
<evidence type="ECO:0000259" key="4">
    <source>
        <dbReference type="PROSITE" id="PS50949"/>
    </source>
</evidence>
<dbReference type="PROSITE" id="PS50949">
    <property type="entry name" value="HTH_GNTR"/>
    <property type="match status" value="1"/>
</dbReference>
<dbReference type="InterPro" id="IPR000524">
    <property type="entry name" value="Tscrpt_reg_HTH_GntR"/>
</dbReference>
<dbReference type="PANTHER" id="PTHR43537">
    <property type="entry name" value="TRANSCRIPTIONAL REGULATOR, GNTR FAMILY"/>
    <property type="match status" value="1"/>
</dbReference>
<dbReference type="SMART" id="SM00345">
    <property type="entry name" value="HTH_GNTR"/>
    <property type="match status" value="1"/>
</dbReference>
<name>A0A073IU48_9BACT</name>
<dbReference type="SMART" id="SM00895">
    <property type="entry name" value="FCD"/>
    <property type="match status" value="1"/>
</dbReference>
<dbReference type="OrthoDB" id="9782299at2"/>
<reference evidence="5 6" key="1">
    <citation type="submission" date="2014-04" db="EMBL/GenBank/DDBJ databases">
        <title>Draft Genome Sequence of Synergistes jonesii.</title>
        <authorList>
            <person name="Coil D.A."/>
            <person name="Eisen J.A."/>
            <person name="Holland-Moritz H.E."/>
        </authorList>
    </citation>
    <scope>NUCLEOTIDE SEQUENCE [LARGE SCALE GENOMIC DNA]</scope>
    <source>
        <strain evidence="5 6">78-1</strain>
    </source>
</reference>
<dbReference type="GO" id="GO:0003700">
    <property type="term" value="F:DNA-binding transcription factor activity"/>
    <property type="evidence" value="ECO:0007669"/>
    <property type="project" value="InterPro"/>
</dbReference>
<evidence type="ECO:0000256" key="2">
    <source>
        <dbReference type="ARBA" id="ARBA00023125"/>
    </source>
</evidence>
<keyword evidence="3" id="KW-0804">Transcription</keyword>
<dbReference type="InterPro" id="IPR036390">
    <property type="entry name" value="WH_DNA-bd_sf"/>
</dbReference>
<dbReference type="PRINTS" id="PR00035">
    <property type="entry name" value="HTHGNTR"/>
</dbReference>
<evidence type="ECO:0000313" key="5">
    <source>
        <dbReference type="EMBL" id="KEJ93309.1"/>
    </source>
</evidence>
<keyword evidence="6" id="KW-1185">Reference proteome</keyword>
<evidence type="ECO:0000256" key="1">
    <source>
        <dbReference type="ARBA" id="ARBA00023015"/>
    </source>
</evidence>
<evidence type="ECO:0000313" key="6">
    <source>
        <dbReference type="Proteomes" id="UP000027665"/>
    </source>
</evidence>
<sequence>MKDLLRDNDIPNMPVKTERLSSQISKLILSEIQSGQLAIGDRLPSEAELAQKYGVSRTILREAIASLKNEDILEAKQGRGIIVKNSRSRQAFRFSDVFETISMGEVNYFYEMRALLESQAAGLAAMRRTQEDIEEITKSFEEMAEAVRKRTPGAEAHERYNKAIARASHNPVLIEFLFFLYGKLHDLAKELRIKTMASPERAHNVLEEHRRVVESIVDKDQPAAQEAALAHLKKAAERAGIKIYNA</sequence>
<dbReference type="Gene3D" id="1.20.120.530">
    <property type="entry name" value="GntR ligand-binding domain-like"/>
    <property type="match status" value="1"/>
</dbReference>
<dbReference type="SUPFAM" id="SSF46785">
    <property type="entry name" value="Winged helix' DNA-binding domain"/>
    <property type="match status" value="1"/>
</dbReference>
<keyword evidence="1" id="KW-0805">Transcription regulation</keyword>
<protein>
    <recommendedName>
        <fullName evidence="4">HTH gntR-type domain-containing protein</fullName>
    </recommendedName>
</protein>
<dbReference type="EMBL" id="JMKI01000005">
    <property type="protein sequence ID" value="KEJ93309.1"/>
    <property type="molecule type" value="Genomic_DNA"/>
</dbReference>
<dbReference type="InterPro" id="IPR036388">
    <property type="entry name" value="WH-like_DNA-bd_sf"/>
</dbReference>
<evidence type="ECO:0000256" key="3">
    <source>
        <dbReference type="ARBA" id="ARBA00023163"/>
    </source>
</evidence>
<dbReference type="SUPFAM" id="SSF48008">
    <property type="entry name" value="GntR ligand-binding domain-like"/>
    <property type="match status" value="1"/>
</dbReference>
<accession>A0A073IU48</accession>
<dbReference type="RefSeq" id="WP_037974358.1">
    <property type="nucleotide sequence ID" value="NZ_JMKI01000005.1"/>
</dbReference>
<dbReference type="Proteomes" id="UP000027665">
    <property type="component" value="Unassembled WGS sequence"/>
</dbReference>
<organism evidence="5 6">
    <name type="scientific">Synergistes jonesii</name>
    <dbReference type="NCBI Taxonomy" id="2754"/>
    <lineage>
        <taxon>Bacteria</taxon>
        <taxon>Thermotogati</taxon>
        <taxon>Synergistota</taxon>
        <taxon>Synergistia</taxon>
        <taxon>Synergistales</taxon>
        <taxon>Synergistaceae</taxon>
        <taxon>Synergistes</taxon>
    </lineage>
</organism>
<dbReference type="Pfam" id="PF07729">
    <property type="entry name" value="FCD"/>
    <property type="match status" value="1"/>
</dbReference>